<evidence type="ECO:0000313" key="2">
    <source>
        <dbReference type="Proteomes" id="UP000326354"/>
    </source>
</evidence>
<name>A0A5S9F1J9_UABAM</name>
<evidence type="ECO:0000313" key="1">
    <source>
        <dbReference type="EMBL" id="BBM82687.1"/>
    </source>
</evidence>
<organism evidence="1 2">
    <name type="scientific">Uabimicrobium amorphum</name>
    <dbReference type="NCBI Taxonomy" id="2596890"/>
    <lineage>
        <taxon>Bacteria</taxon>
        <taxon>Pseudomonadati</taxon>
        <taxon>Planctomycetota</taxon>
        <taxon>Candidatus Uabimicrobiia</taxon>
        <taxon>Candidatus Uabimicrobiales</taxon>
        <taxon>Candidatus Uabimicrobiaceae</taxon>
        <taxon>Candidatus Uabimicrobium</taxon>
    </lineage>
</organism>
<proteinExistence type="predicted"/>
<sequence length="150" mass="16977">MTNSGNISEILFQVDHASLKSTLKNLWIEHSGKMQLDKSFEEVKFFAKTLENFIRSPLGGDVLTLLRITGYQIVLATQRVDNKEKLWAITGKGPAIIYANTGNQEEVFYIRYPFEFIEFVEQVLAVSELSPSDVMETIVNSTNKIISTIN</sequence>
<dbReference type="KEGG" id="uam:UABAM_01030"/>
<accession>A0A5S9F1J9</accession>
<dbReference type="RefSeq" id="WP_151966923.1">
    <property type="nucleotide sequence ID" value="NZ_AP019860.1"/>
</dbReference>
<dbReference type="AlphaFoldDB" id="A0A5S9F1J9"/>
<dbReference type="EMBL" id="AP019860">
    <property type="protein sequence ID" value="BBM82687.1"/>
    <property type="molecule type" value="Genomic_DNA"/>
</dbReference>
<dbReference type="Proteomes" id="UP000326354">
    <property type="component" value="Chromosome"/>
</dbReference>
<protein>
    <submittedName>
        <fullName evidence="1">Uncharacterized protein</fullName>
    </submittedName>
</protein>
<gene>
    <name evidence="1" type="ORF">UABAM_01030</name>
</gene>
<reference evidence="1 2" key="1">
    <citation type="submission" date="2019-08" db="EMBL/GenBank/DDBJ databases">
        <title>Complete genome sequence of Candidatus Uab amorphum.</title>
        <authorList>
            <person name="Shiratori T."/>
            <person name="Suzuki S."/>
            <person name="Kakizawa Y."/>
            <person name="Ishida K."/>
        </authorList>
    </citation>
    <scope>NUCLEOTIDE SEQUENCE [LARGE SCALE GENOMIC DNA]</scope>
    <source>
        <strain evidence="1 2">SRT547</strain>
    </source>
</reference>
<keyword evidence="2" id="KW-1185">Reference proteome</keyword>